<reference evidence="3 4" key="1">
    <citation type="submission" date="2015-11" db="EMBL/GenBank/DDBJ databases">
        <title>Genomic analysis of 38 Legionella species identifies large and diverse effector repertoires.</title>
        <authorList>
            <person name="Burstein D."/>
            <person name="Amaro F."/>
            <person name="Zusman T."/>
            <person name="Lifshitz Z."/>
            <person name="Cohen O."/>
            <person name="Gilbert J.A."/>
            <person name="Pupko T."/>
            <person name="Shuman H.A."/>
            <person name="Segal G."/>
        </authorList>
    </citation>
    <scope>NUCLEOTIDE SEQUENCE [LARGE SCALE GENOMIC DNA]</scope>
    <source>
        <strain evidence="3 4">ATCC 49655</strain>
    </source>
</reference>
<accession>A0A0W0Z8K9</accession>
<dbReference type="GO" id="GO:0016020">
    <property type="term" value="C:membrane"/>
    <property type="evidence" value="ECO:0007669"/>
    <property type="project" value="TreeGrafter"/>
</dbReference>
<proteinExistence type="predicted"/>
<dbReference type="Proteomes" id="UP000054600">
    <property type="component" value="Unassembled WGS sequence"/>
</dbReference>
<dbReference type="PANTHER" id="PTHR19353:SF19">
    <property type="entry name" value="DELTA(5) FATTY ACID DESATURASE C-RELATED"/>
    <property type="match status" value="1"/>
</dbReference>
<evidence type="ECO:0000313" key="3">
    <source>
        <dbReference type="EMBL" id="KTD65327.1"/>
    </source>
</evidence>
<gene>
    <name evidence="3" type="primary">desA</name>
    <name evidence="3" type="ORF">Lsha_0276</name>
</gene>
<dbReference type="PANTHER" id="PTHR19353">
    <property type="entry name" value="FATTY ACID DESATURASE 2"/>
    <property type="match status" value="1"/>
</dbReference>
<keyword evidence="1" id="KW-0812">Transmembrane</keyword>
<evidence type="ECO:0000259" key="2">
    <source>
        <dbReference type="Pfam" id="PF00487"/>
    </source>
</evidence>
<organism evidence="3 4">
    <name type="scientific">Legionella shakespearei DSM 23087</name>
    <dbReference type="NCBI Taxonomy" id="1122169"/>
    <lineage>
        <taxon>Bacteria</taxon>
        <taxon>Pseudomonadati</taxon>
        <taxon>Pseudomonadota</taxon>
        <taxon>Gammaproteobacteria</taxon>
        <taxon>Legionellales</taxon>
        <taxon>Legionellaceae</taxon>
        <taxon>Legionella</taxon>
    </lineage>
</organism>
<keyword evidence="1" id="KW-1133">Transmembrane helix</keyword>
<dbReference type="GO" id="GO:0008610">
    <property type="term" value="P:lipid biosynthetic process"/>
    <property type="evidence" value="ECO:0007669"/>
    <property type="project" value="UniProtKB-ARBA"/>
</dbReference>
<sequence>MNTSLQQWEQINKKELQPPHTAWPTLFLFVVAVSVFFGSIYSTIHGIIPVIAGFILNAVAQFTLFTVLHDASHRSLSQIQWLNEGLGSIASFILSPVAGIRIFRFVHMQHHRFTNEGNANDPDEWCAKGNKWTLPLRWASLDIHYLFWYAGKWSGRPEKERRELIITALFSISLIALLAFFGYLYWVLVLWLISGRVAVTWLALAFDFLPHYPHDVKASENEFKATNVKPGASLVMTPLLLCQNYHLIHHLYPRIPFYRYPWVWKTAQGQLREQGARIMSWNGKEIMEQVDLTTDCIKN</sequence>
<feature type="domain" description="Fatty acid desaturase" evidence="2">
    <location>
        <begin position="49"/>
        <end position="279"/>
    </location>
</feature>
<evidence type="ECO:0000313" key="4">
    <source>
        <dbReference type="Proteomes" id="UP000054600"/>
    </source>
</evidence>
<dbReference type="EMBL" id="LNYW01000012">
    <property type="protein sequence ID" value="KTD65327.1"/>
    <property type="molecule type" value="Genomic_DNA"/>
</dbReference>
<feature type="transmembrane region" description="Helical" evidence="1">
    <location>
        <begin position="47"/>
        <end position="68"/>
    </location>
</feature>
<dbReference type="AlphaFoldDB" id="A0A0W0Z8K9"/>
<dbReference type="GO" id="GO:0102985">
    <property type="term" value="F:acyl-CoA (9+3)-desaturase activity"/>
    <property type="evidence" value="ECO:0007669"/>
    <property type="project" value="UniProtKB-EC"/>
</dbReference>
<dbReference type="OrthoDB" id="9796486at2"/>
<name>A0A0W0Z8K9_9GAMM</name>
<protein>
    <submittedName>
        <fullName evidence="3">Delta(12)-fatty-acid desaturase</fullName>
        <ecNumber evidence="3">1.14.19.6</ecNumber>
    </submittedName>
</protein>
<dbReference type="eggNOG" id="COG3239">
    <property type="taxonomic scope" value="Bacteria"/>
</dbReference>
<comment type="caution">
    <text evidence="3">The sequence shown here is derived from an EMBL/GenBank/DDBJ whole genome shotgun (WGS) entry which is preliminary data.</text>
</comment>
<dbReference type="RefSeq" id="WP_018576095.1">
    <property type="nucleotide sequence ID" value="NZ_KB892382.1"/>
</dbReference>
<dbReference type="STRING" id="1122169.Lsha_0276"/>
<keyword evidence="4" id="KW-1185">Reference proteome</keyword>
<dbReference type="EC" id="1.14.19.6" evidence="3"/>
<keyword evidence="3" id="KW-0560">Oxidoreductase</keyword>
<keyword evidence="1" id="KW-0472">Membrane</keyword>
<dbReference type="InterPro" id="IPR012171">
    <property type="entry name" value="Fatty_acid_desaturase"/>
</dbReference>
<feature type="transmembrane region" description="Helical" evidence="1">
    <location>
        <begin position="164"/>
        <end position="183"/>
    </location>
</feature>
<feature type="transmembrane region" description="Helical" evidence="1">
    <location>
        <begin position="21"/>
        <end position="41"/>
    </location>
</feature>
<dbReference type="Pfam" id="PF00487">
    <property type="entry name" value="FA_desaturase"/>
    <property type="match status" value="1"/>
</dbReference>
<dbReference type="PATRIC" id="fig|1122169.6.peg.304"/>
<evidence type="ECO:0000256" key="1">
    <source>
        <dbReference type="SAM" id="Phobius"/>
    </source>
</evidence>
<dbReference type="InterPro" id="IPR005804">
    <property type="entry name" value="FA_desaturase_dom"/>
</dbReference>